<keyword evidence="2" id="KW-0285">Flavoprotein</keyword>
<organism evidence="7 8">
    <name type="scientific">Micromonospora orduensis</name>
    <dbReference type="NCBI Taxonomy" id="1420891"/>
    <lineage>
        <taxon>Bacteria</taxon>
        <taxon>Bacillati</taxon>
        <taxon>Actinomycetota</taxon>
        <taxon>Actinomycetes</taxon>
        <taxon>Micromonosporales</taxon>
        <taxon>Micromonosporaceae</taxon>
        <taxon>Micromonospora</taxon>
    </lineage>
</organism>
<dbReference type="PANTHER" id="PTHR43557">
    <property type="entry name" value="APOPTOSIS-INDUCING FACTOR 1"/>
    <property type="match status" value="1"/>
</dbReference>
<dbReference type="InterPro" id="IPR036188">
    <property type="entry name" value="FAD/NAD-bd_sf"/>
</dbReference>
<dbReference type="OrthoDB" id="1145at2"/>
<evidence type="ECO:0000256" key="1">
    <source>
        <dbReference type="ARBA" id="ARBA00001974"/>
    </source>
</evidence>
<dbReference type="InterPro" id="IPR050446">
    <property type="entry name" value="FAD-oxidoreductase/Apoptosis"/>
</dbReference>
<dbReference type="Gene3D" id="3.50.50.60">
    <property type="entry name" value="FAD/NAD(P)-binding domain"/>
    <property type="match status" value="1"/>
</dbReference>
<dbReference type="InterPro" id="IPR023753">
    <property type="entry name" value="FAD/NAD-binding_dom"/>
</dbReference>
<dbReference type="EMBL" id="VDFY01000146">
    <property type="protein sequence ID" value="TNH29178.1"/>
    <property type="molecule type" value="Genomic_DNA"/>
</dbReference>
<accession>A0A5C4QTX8</accession>
<sequence>MKDPHVFVIVGAGLAGAKAAQTLRETGFGGEIVLLGEEPERPYERPALSKGLLLGTAERESVFVHEPGWYAAHDVDLRTGVHVSAVDRAARQAELGDGQRIGYDALLLATGATAPNPNPQRARLTKCVPEPQP</sequence>
<comment type="cofactor">
    <cofactor evidence="1">
        <name>FAD</name>
        <dbReference type="ChEBI" id="CHEBI:57692"/>
    </cofactor>
</comment>
<gene>
    <name evidence="7" type="ORF">FHG89_13455</name>
</gene>
<reference evidence="7 8" key="1">
    <citation type="submission" date="2019-06" db="EMBL/GenBank/DDBJ databases">
        <title>Micromonospora ordensis sp. nov., isolated from deep marine sediment.</title>
        <authorList>
            <person name="Veyisoglu A."/>
            <person name="Carro L."/>
            <person name="Klenk H.-P."/>
            <person name="Sahin N."/>
        </authorList>
    </citation>
    <scope>NUCLEOTIDE SEQUENCE [LARGE SCALE GENOMIC DNA]</scope>
    <source>
        <strain evidence="7 8">S2509</strain>
    </source>
</reference>
<dbReference type="GO" id="GO:0005737">
    <property type="term" value="C:cytoplasm"/>
    <property type="evidence" value="ECO:0007669"/>
    <property type="project" value="TreeGrafter"/>
</dbReference>
<dbReference type="GO" id="GO:0016651">
    <property type="term" value="F:oxidoreductase activity, acting on NAD(P)H"/>
    <property type="evidence" value="ECO:0007669"/>
    <property type="project" value="TreeGrafter"/>
</dbReference>
<feature type="domain" description="FAD/NAD(P)-binding" evidence="6">
    <location>
        <begin position="8"/>
        <end position="118"/>
    </location>
</feature>
<name>A0A5C4QTX8_9ACTN</name>
<dbReference type="SUPFAM" id="SSF51905">
    <property type="entry name" value="FAD/NAD(P)-binding domain"/>
    <property type="match status" value="1"/>
</dbReference>
<dbReference type="RefSeq" id="WP_139584719.1">
    <property type="nucleotide sequence ID" value="NZ_VDFY01000146.1"/>
</dbReference>
<evidence type="ECO:0000259" key="6">
    <source>
        <dbReference type="Pfam" id="PF07992"/>
    </source>
</evidence>
<keyword evidence="4" id="KW-0560">Oxidoreductase</keyword>
<evidence type="ECO:0000256" key="5">
    <source>
        <dbReference type="SAM" id="MobiDB-lite"/>
    </source>
</evidence>
<evidence type="ECO:0000256" key="3">
    <source>
        <dbReference type="ARBA" id="ARBA00022827"/>
    </source>
</evidence>
<feature type="region of interest" description="Disordered" evidence="5">
    <location>
        <begin position="112"/>
        <end position="133"/>
    </location>
</feature>
<dbReference type="AlphaFoldDB" id="A0A5C4QTX8"/>
<evidence type="ECO:0000256" key="2">
    <source>
        <dbReference type="ARBA" id="ARBA00022630"/>
    </source>
</evidence>
<keyword evidence="3" id="KW-0274">FAD</keyword>
<evidence type="ECO:0000313" key="8">
    <source>
        <dbReference type="Proteomes" id="UP000306145"/>
    </source>
</evidence>
<evidence type="ECO:0000256" key="4">
    <source>
        <dbReference type="ARBA" id="ARBA00023002"/>
    </source>
</evidence>
<proteinExistence type="predicted"/>
<evidence type="ECO:0000313" key="7">
    <source>
        <dbReference type="EMBL" id="TNH29178.1"/>
    </source>
</evidence>
<dbReference type="Proteomes" id="UP000306145">
    <property type="component" value="Unassembled WGS sequence"/>
</dbReference>
<dbReference type="PANTHER" id="PTHR43557:SF2">
    <property type="entry name" value="RIESKE DOMAIN-CONTAINING PROTEIN-RELATED"/>
    <property type="match status" value="1"/>
</dbReference>
<keyword evidence="8" id="KW-1185">Reference proteome</keyword>
<protein>
    <recommendedName>
        <fullName evidence="6">FAD/NAD(P)-binding domain-containing protein</fullName>
    </recommendedName>
</protein>
<dbReference type="Pfam" id="PF07992">
    <property type="entry name" value="Pyr_redox_2"/>
    <property type="match status" value="1"/>
</dbReference>
<comment type="caution">
    <text evidence="7">The sequence shown here is derived from an EMBL/GenBank/DDBJ whole genome shotgun (WGS) entry which is preliminary data.</text>
</comment>